<accession>A0A420Y1I4</accession>
<evidence type="ECO:0000313" key="2">
    <source>
        <dbReference type="EMBL" id="RKU41782.1"/>
    </source>
</evidence>
<keyword evidence="1" id="KW-1133">Transmembrane helix</keyword>
<dbReference type="Proteomes" id="UP000275385">
    <property type="component" value="Unassembled WGS sequence"/>
</dbReference>
<proteinExistence type="predicted"/>
<keyword evidence="1" id="KW-0812">Transmembrane</keyword>
<sequence>MSWHDINRIVSWVVLHISCLMVGAGSAISWILKSCNSLCKADRRNREFCTCQSRRTLPSGHKAINVPNTATLKPGSHLATCMRLHVLMYGVLVGRETIPLWMSHFFRNSEDEARCGMV</sequence>
<organism evidence="2 3">
    <name type="scientific">Coniochaeta pulveracea</name>
    <dbReference type="NCBI Taxonomy" id="177199"/>
    <lineage>
        <taxon>Eukaryota</taxon>
        <taxon>Fungi</taxon>
        <taxon>Dikarya</taxon>
        <taxon>Ascomycota</taxon>
        <taxon>Pezizomycotina</taxon>
        <taxon>Sordariomycetes</taxon>
        <taxon>Sordariomycetidae</taxon>
        <taxon>Coniochaetales</taxon>
        <taxon>Coniochaetaceae</taxon>
        <taxon>Coniochaeta</taxon>
    </lineage>
</organism>
<dbReference type="EMBL" id="QVQW01000068">
    <property type="protein sequence ID" value="RKU41782.1"/>
    <property type="molecule type" value="Genomic_DNA"/>
</dbReference>
<evidence type="ECO:0000256" key="1">
    <source>
        <dbReference type="SAM" id="Phobius"/>
    </source>
</evidence>
<reference evidence="2 3" key="1">
    <citation type="submission" date="2018-08" db="EMBL/GenBank/DDBJ databases">
        <title>Draft genome of the lignicolous fungus Coniochaeta pulveracea.</title>
        <authorList>
            <person name="Borstlap C.J."/>
            <person name="De Witt R.N."/>
            <person name="Botha A."/>
            <person name="Volschenk H."/>
        </authorList>
    </citation>
    <scope>NUCLEOTIDE SEQUENCE [LARGE SCALE GENOMIC DNA]</scope>
    <source>
        <strain evidence="2 3">CAB683</strain>
    </source>
</reference>
<keyword evidence="3" id="KW-1185">Reference proteome</keyword>
<keyword evidence="1" id="KW-0472">Membrane</keyword>
<comment type="caution">
    <text evidence="2">The sequence shown here is derived from an EMBL/GenBank/DDBJ whole genome shotgun (WGS) entry which is preliminary data.</text>
</comment>
<gene>
    <name evidence="2" type="ORF">DL546_004796</name>
</gene>
<evidence type="ECO:0000313" key="3">
    <source>
        <dbReference type="Proteomes" id="UP000275385"/>
    </source>
</evidence>
<dbReference type="AlphaFoldDB" id="A0A420Y1I4"/>
<protein>
    <submittedName>
        <fullName evidence="2">Uncharacterized protein</fullName>
    </submittedName>
</protein>
<feature type="transmembrane region" description="Helical" evidence="1">
    <location>
        <begin position="12"/>
        <end position="32"/>
    </location>
</feature>
<name>A0A420Y1I4_9PEZI</name>